<comment type="caution">
    <text evidence="1">The sequence shown here is derived from an EMBL/GenBank/DDBJ whole genome shotgun (WGS) entry which is preliminary data.</text>
</comment>
<protein>
    <recommendedName>
        <fullName evidence="3">DUF1127 domain-containing protein</fullName>
    </recommendedName>
</protein>
<dbReference type="RefSeq" id="WP_275568351.1">
    <property type="nucleotide sequence ID" value="NZ_JARGYC010000044.1"/>
</dbReference>
<keyword evidence="2" id="KW-1185">Reference proteome</keyword>
<evidence type="ECO:0000313" key="2">
    <source>
        <dbReference type="Proteomes" id="UP001220964"/>
    </source>
</evidence>
<reference evidence="1" key="1">
    <citation type="submission" date="2023-03" db="EMBL/GenBank/DDBJ databases">
        <title>Multiphase analysis and comparison of six strains from genera Psychromarinibacter, Lutimaribacter, and Maritimibacter, including a novel species: Psychromarinibacter sediminicola sp. nov.</title>
        <authorList>
            <person name="Wang Y.-H."/>
            <person name="Ye M.-Q."/>
            <person name="Du Z.-J."/>
        </authorList>
    </citation>
    <scope>NUCLEOTIDE SEQUENCE</scope>
    <source>
        <strain evidence="1">C21-152</strain>
    </source>
</reference>
<dbReference type="EMBL" id="JARGYC010000044">
    <property type="protein sequence ID" value="MDF0602220.1"/>
    <property type="molecule type" value="Genomic_DNA"/>
</dbReference>
<proteinExistence type="predicted"/>
<sequence length="75" mass="8880">MTVRTTTPRRAFAPHTPRRRRGLFARLFDADARFREGQAMKRLTEEQRRDMGLPPAEDKVAARARANMRFLTHQW</sequence>
<gene>
    <name evidence="1" type="ORF">P1J78_15880</name>
</gene>
<evidence type="ECO:0008006" key="3">
    <source>
        <dbReference type="Google" id="ProtNLM"/>
    </source>
</evidence>
<name>A0AAE3NWH2_9RHOB</name>
<evidence type="ECO:0000313" key="1">
    <source>
        <dbReference type="EMBL" id="MDF0602220.1"/>
    </source>
</evidence>
<organism evidence="1 2">
    <name type="scientific">Psychromarinibacter sediminicola</name>
    <dbReference type="NCBI Taxonomy" id="3033385"/>
    <lineage>
        <taxon>Bacteria</taxon>
        <taxon>Pseudomonadati</taxon>
        <taxon>Pseudomonadota</taxon>
        <taxon>Alphaproteobacteria</taxon>
        <taxon>Rhodobacterales</taxon>
        <taxon>Paracoccaceae</taxon>
        <taxon>Psychromarinibacter</taxon>
    </lineage>
</organism>
<dbReference type="Proteomes" id="UP001220964">
    <property type="component" value="Unassembled WGS sequence"/>
</dbReference>
<dbReference type="AlphaFoldDB" id="A0AAE3NWH2"/>
<accession>A0AAE3NWH2</accession>